<dbReference type="RefSeq" id="WP_165106316.1">
    <property type="nucleotide sequence ID" value="NZ_JAAKYA010000029.1"/>
</dbReference>
<organism evidence="2 3">
    <name type="scientific">Limisphaera ngatamarikiensis</name>
    <dbReference type="NCBI Taxonomy" id="1324935"/>
    <lineage>
        <taxon>Bacteria</taxon>
        <taxon>Pseudomonadati</taxon>
        <taxon>Verrucomicrobiota</taxon>
        <taxon>Verrucomicrobiia</taxon>
        <taxon>Limisphaerales</taxon>
        <taxon>Limisphaeraceae</taxon>
        <taxon>Limisphaera</taxon>
    </lineage>
</organism>
<comment type="caution">
    <text evidence="2">The sequence shown here is derived from an EMBL/GenBank/DDBJ whole genome shotgun (WGS) entry which is preliminary data.</text>
</comment>
<reference evidence="2 3" key="1">
    <citation type="submission" date="2020-02" db="EMBL/GenBank/DDBJ databases">
        <title>Draft genome sequence of Limisphaera ngatamarikiensis NGM72.4T, a thermophilic Verrucomicrobia grouped in subdivision 3.</title>
        <authorList>
            <person name="Carere C.R."/>
            <person name="Steen J."/>
            <person name="Hugenholtz P."/>
            <person name="Stott M.B."/>
        </authorList>
    </citation>
    <scope>NUCLEOTIDE SEQUENCE [LARGE SCALE GENOMIC DNA]</scope>
    <source>
        <strain evidence="2 3">NGM72.4</strain>
    </source>
</reference>
<keyword evidence="3" id="KW-1185">Reference proteome</keyword>
<name>A0A6M1RPW5_9BACT</name>
<dbReference type="AlphaFoldDB" id="A0A6M1RPW5"/>
<accession>A0A6M1RPW5</accession>
<feature type="region of interest" description="Disordered" evidence="1">
    <location>
        <begin position="14"/>
        <end position="45"/>
    </location>
</feature>
<protein>
    <submittedName>
        <fullName evidence="2">Uncharacterized protein</fullName>
    </submittedName>
</protein>
<feature type="compositionally biased region" description="Basic and acidic residues" evidence="1">
    <location>
        <begin position="15"/>
        <end position="29"/>
    </location>
</feature>
<sequence length="70" mass="7597">MRVRPSHRLYMVAAGKDRAGKEEQGLSRDRARHVGAGAADGAGSRESAKAALERVELWPLATALREAEVR</sequence>
<evidence type="ECO:0000313" key="3">
    <source>
        <dbReference type="Proteomes" id="UP000477311"/>
    </source>
</evidence>
<proteinExistence type="predicted"/>
<dbReference type="EMBL" id="JAAKYA010000029">
    <property type="protein sequence ID" value="NGO38705.1"/>
    <property type="molecule type" value="Genomic_DNA"/>
</dbReference>
<gene>
    <name evidence="2" type="ORF">G4L39_04760</name>
</gene>
<evidence type="ECO:0000256" key="1">
    <source>
        <dbReference type="SAM" id="MobiDB-lite"/>
    </source>
</evidence>
<dbReference type="Proteomes" id="UP000477311">
    <property type="component" value="Unassembled WGS sequence"/>
</dbReference>
<evidence type="ECO:0000313" key="2">
    <source>
        <dbReference type="EMBL" id="NGO38705.1"/>
    </source>
</evidence>